<dbReference type="EC" id="4.6.1.13" evidence="2"/>
<dbReference type="Pfam" id="PF26146">
    <property type="entry name" value="PI-PLC_X"/>
    <property type="match status" value="1"/>
</dbReference>
<evidence type="ECO:0000259" key="7">
    <source>
        <dbReference type="SMART" id="SM00148"/>
    </source>
</evidence>
<evidence type="ECO:0000256" key="3">
    <source>
        <dbReference type="ARBA" id="ARBA00019758"/>
    </source>
</evidence>
<dbReference type="InterPro" id="IPR051057">
    <property type="entry name" value="PI-PLC_domain"/>
</dbReference>
<feature type="signal peptide" evidence="6">
    <location>
        <begin position="1"/>
        <end position="22"/>
    </location>
</feature>
<evidence type="ECO:0000313" key="8">
    <source>
        <dbReference type="EMBL" id="HIU62828.1"/>
    </source>
</evidence>
<organism evidence="8 9">
    <name type="scientific">Candidatus Caccalectryoclostridium excrementigallinarum</name>
    <dbReference type="NCBI Taxonomy" id="2840710"/>
    <lineage>
        <taxon>Bacteria</taxon>
        <taxon>Bacillati</taxon>
        <taxon>Bacillota</taxon>
        <taxon>Clostridia</taxon>
        <taxon>Christensenellales</taxon>
        <taxon>Christensenellaceae</taxon>
        <taxon>Christensenellaceae incertae sedis</taxon>
        <taxon>Candidatus Caccalectryoclostridium</taxon>
    </lineage>
</organism>
<dbReference type="PROSITE" id="PS51257">
    <property type="entry name" value="PROKAR_LIPOPROTEIN"/>
    <property type="match status" value="1"/>
</dbReference>
<dbReference type="Gene3D" id="3.20.20.190">
    <property type="entry name" value="Phosphatidylinositol (PI) phosphodiesterase"/>
    <property type="match status" value="1"/>
</dbReference>
<dbReference type="SMART" id="SM00148">
    <property type="entry name" value="PLCXc"/>
    <property type="match status" value="1"/>
</dbReference>
<comment type="caution">
    <text evidence="8">The sequence shown here is derived from an EMBL/GenBank/DDBJ whole genome shotgun (WGS) entry which is preliminary data.</text>
</comment>
<gene>
    <name evidence="8" type="ORF">IAB07_03550</name>
</gene>
<evidence type="ECO:0000256" key="1">
    <source>
        <dbReference type="ARBA" id="ARBA00001316"/>
    </source>
</evidence>
<dbReference type="PROSITE" id="PS50007">
    <property type="entry name" value="PIPLC_X_DOMAIN"/>
    <property type="match status" value="1"/>
</dbReference>
<dbReference type="SUPFAM" id="SSF51695">
    <property type="entry name" value="PLC-like phosphodiesterases"/>
    <property type="match status" value="1"/>
</dbReference>
<comment type="catalytic activity">
    <reaction evidence="1">
        <text>a 1,2-diacyl-sn-glycero-3-phospho-(1D-myo-inositol) = 1D-myo-inositol 1,2-cyclic phosphate + a 1,2-diacyl-sn-glycerol</text>
        <dbReference type="Rhea" id="RHEA:17093"/>
        <dbReference type="ChEBI" id="CHEBI:17815"/>
        <dbReference type="ChEBI" id="CHEBI:57880"/>
        <dbReference type="ChEBI" id="CHEBI:58484"/>
        <dbReference type="EC" id="4.6.1.13"/>
    </reaction>
</comment>
<accession>A0A9D1SKC6</accession>
<keyword evidence="6" id="KW-0732">Signal</keyword>
<evidence type="ECO:0000256" key="2">
    <source>
        <dbReference type="ARBA" id="ARBA00012581"/>
    </source>
</evidence>
<evidence type="ECO:0000256" key="4">
    <source>
        <dbReference type="ARBA" id="ARBA00030474"/>
    </source>
</evidence>
<name>A0A9D1SKC6_9FIRM</name>
<dbReference type="InterPro" id="IPR000909">
    <property type="entry name" value="PLipase_C_PInositol-sp_X_dom"/>
</dbReference>
<dbReference type="Proteomes" id="UP000824145">
    <property type="component" value="Unassembled WGS sequence"/>
</dbReference>
<evidence type="ECO:0000256" key="6">
    <source>
        <dbReference type="SAM" id="SignalP"/>
    </source>
</evidence>
<dbReference type="GO" id="GO:0008081">
    <property type="term" value="F:phosphoric diester hydrolase activity"/>
    <property type="evidence" value="ECO:0007669"/>
    <property type="project" value="InterPro"/>
</dbReference>
<dbReference type="GO" id="GO:0006629">
    <property type="term" value="P:lipid metabolic process"/>
    <property type="evidence" value="ECO:0007669"/>
    <property type="project" value="InterPro"/>
</dbReference>
<feature type="chain" id="PRO_5039543095" description="1-phosphatidylinositol phosphodiesterase" evidence="6">
    <location>
        <begin position="23"/>
        <end position="334"/>
    </location>
</feature>
<dbReference type="GO" id="GO:0004436">
    <property type="term" value="F:phosphatidylinositol diacylglycerol-lyase activity"/>
    <property type="evidence" value="ECO:0007669"/>
    <property type="project" value="UniProtKB-EC"/>
</dbReference>
<dbReference type="EMBL" id="DVNJ01000018">
    <property type="protein sequence ID" value="HIU62828.1"/>
    <property type="molecule type" value="Genomic_DNA"/>
</dbReference>
<dbReference type="InterPro" id="IPR017946">
    <property type="entry name" value="PLC-like_Pdiesterase_TIM-brl"/>
</dbReference>
<evidence type="ECO:0000313" key="9">
    <source>
        <dbReference type="Proteomes" id="UP000824145"/>
    </source>
</evidence>
<evidence type="ECO:0000256" key="5">
    <source>
        <dbReference type="ARBA" id="ARBA00030782"/>
    </source>
</evidence>
<reference evidence="8" key="2">
    <citation type="journal article" date="2021" name="PeerJ">
        <title>Extensive microbial diversity within the chicken gut microbiome revealed by metagenomics and culture.</title>
        <authorList>
            <person name="Gilroy R."/>
            <person name="Ravi A."/>
            <person name="Getino M."/>
            <person name="Pursley I."/>
            <person name="Horton D.L."/>
            <person name="Alikhan N.F."/>
            <person name="Baker D."/>
            <person name="Gharbi K."/>
            <person name="Hall N."/>
            <person name="Watson M."/>
            <person name="Adriaenssens E.M."/>
            <person name="Foster-Nyarko E."/>
            <person name="Jarju S."/>
            <person name="Secka A."/>
            <person name="Antonio M."/>
            <person name="Oren A."/>
            <person name="Chaudhuri R.R."/>
            <person name="La Ragione R."/>
            <person name="Hildebrand F."/>
            <person name="Pallen M.J."/>
        </authorList>
    </citation>
    <scope>NUCLEOTIDE SEQUENCE</scope>
    <source>
        <strain evidence="8">9366</strain>
    </source>
</reference>
<sequence>MKRKSIAVILIIVALACACVFAACESTIETPMVEELSSWMSMIEDDTLVTELVIPGTHDSGTLGMVSICETQNKDFAAQLAAGARYFDVRLRLKGNGDIVFYHTFSSKNTYDDFLTDIKEFLDENESEFLILDYQHRDPAESAFDDILFGMLEEALGSERILCAPEGMSDIDFVNSLTLGEARGKVLVTLGAEKGSDKYDFVMVRDANEETREGSVLHSPYIGEYNKSSSEEYVNNYLDEYIKLYSQYGGGICVLQGQLTGGILEHEEAKHDPNMTAWLNALEKDSQTLDKINVVMRDYITSKKCADIIKLNKFKGFVKGERAEAFDAMVAKLA</sequence>
<dbReference type="PANTHER" id="PTHR13593">
    <property type="match status" value="1"/>
</dbReference>
<proteinExistence type="predicted"/>
<dbReference type="AlphaFoldDB" id="A0A9D1SKC6"/>
<dbReference type="PANTHER" id="PTHR13593:SF113">
    <property type="entry name" value="SI:DKEY-266F7.9"/>
    <property type="match status" value="1"/>
</dbReference>
<protein>
    <recommendedName>
        <fullName evidence="3">1-phosphatidylinositol phosphodiesterase</fullName>
        <ecNumber evidence="2">4.6.1.13</ecNumber>
    </recommendedName>
    <alternativeName>
        <fullName evidence="4">Phosphatidylinositol diacylglycerol-lyase</fullName>
    </alternativeName>
    <alternativeName>
        <fullName evidence="5">Phosphatidylinositol-specific phospholipase C</fullName>
    </alternativeName>
</protein>
<reference evidence="8" key="1">
    <citation type="submission" date="2020-10" db="EMBL/GenBank/DDBJ databases">
        <authorList>
            <person name="Gilroy R."/>
        </authorList>
    </citation>
    <scope>NUCLEOTIDE SEQUENCE</scope>
    <source>
        <strain evidence="8">9366</strain>
    </source>
</reference>
<feature type="domain" description="Phosphatidylinositol-specific phospholipase C X" evidence="7">
    <location>
        <begin position="44"/>
        <end position="191"/>
    </location>
</feature>